<evidence type="ECO:0000313" key="2">
    <source>
        <dbReference type="Proteomes" id="UP000291213"/>
    </source>
</evidence>
<proteinExistence type="predicted"/>
<dbReference type="RefSeq" id="WP_131159371.1">
    <property type="nucleotide sequence ID" value="NZ_BDMD01000001.1"/>
</dbReference>
<sequence>MLDFVRRLTGAREKPDPRELLGLLPYSQAGGGEGGGPPLDLYTLLEDEKVGRELWPYILGFVARDTKLTYFTERDEEYLFWKIEAIATKIEMALNSQTPPPDRFPRVEDYVKVVEAQRLLADNLRVLMLAAVRRSTLGFERRLQAMRHFVFSYSDRRF</sequence>
<name>A0A401H7A9_AERPX</name>
<accession>A0A401H7A9</accession>
<organism evidence="1 2">
    <name type="scientific">Aeropyrum pernix</name>
    <dbReference type="NCBI Taxonomy" id="56636"/>
    <lineage>
        <taxon>Archaea</taxon>
        <taxon>Thermoproteota</taxon>
        <taxon>Thermoprotei</taxon>
        <taxon>Desulfurococcales</taxon>
        <taxon>Desulfurococcaceae</taxon>
        <taxon>Aeropyrum</taxon>
    </lineage>
</organism>
<reference evidence="1 2" key="1">
    <citation type="submission" date="2017-02" db="EMBL/GenBank/DDBJ databases">
        <title>isolation and characterization of a novel temperate virus Aeropyrum globular virus 1 infecting hyperthermophilic archaeon Aeropyrum.</title>
        <authorList>
            <person name="Yumiya M."/>
            <person name="Yoshida T."/>
            <person name="Sako Y."/>
        </authorList>
    </citation>
    <scope>NUCLEOTIDE SEQUENCE [LARGE SCALE GENOMIC DNA]</scope>
    <source>
        <strain evidence="1 2">YK1-12-2013</strain>
    </source>
</reference>
<dbReference type="AlphaFoldDB" id="A0A401H7A9"/>
<dbReference type="Proteomes" id="UP000291213">
    <property type="component" value="Unassembled WGS sequence"/>
</dbReference>
<gene>
    <name evidence="1" type="ORF">apy_00080</name>
</gene>
<dbReference type="EMBL" id="BDMD01000001">
    <property type="protein sequence ID" value="GBF08283.1"/>
    <property type="molecule type" value="Genomic_DNA"/>
</dbReference>
<comment type="caution">
    <text evidence="1">The sequence shown here is derived from an EMBL/GenBank/DDBJ whole genome shotgun (WGS) entry which is preliminary data.</text>
</comment>
<evidence type="ECO:0000313" key="1">
    <source>
        <dbReference type="EMBL" id="GBF08283.1"/>
    </source>
</evidence>
<protein>
    <submittedName>
        <fullName evidence="1">Uncharacterized protein</fullName>
    </submittedName>
</protein>
<dbReference type="OrthoDB" id="380647at2157"/>